<keyword evidence="2" id="KW-1185">Reference proteome</keyword>
<evidence type="ECO:0000313" key="1">
    <source>
        <dbReference type="EMBL" id="CAI2381019.1"/>
    </source>
</evidence>
<evidence type="ECO:0000313" key="2">
    <source>
        <dbReference type="Proteomes" id="UP001295684"/>
    </source>
</evidence>
<dbReference type="Proteomes" id="UP001295684">
    <property type="component" value="Unassembled WGS sequence"/>
</dbReference>
<sequence length="201" mass="23865">MDSSELEDIDPLSGFGSYAADYKPKDKDTLFCFQRHQDFYLKGQFILISFENDVEQLARIQGLEVEKLEDEVKPVGIRVQMWIQYSDLDDSLLSLPHWTEGYLHYQCCSLNNEITVPFNTVFRKCIVLPICEEEISLYDQKSIFFIRQGYHSNKYVCVDLPNCRLDEYYQEYREELKEISKTSFWNVLFPYQIESTDQSYD</sequence>
<accession>A0AAD2D4P6</accession>
<dbReference type="AlphaFoldDB" id="A0AAD2D4P6"/>
<dbReference type="EMBL" id="CAMPGE010023040">
    <property type="protein sequence ID" value="CAI2381019.1"/>
    <property type="molecule type" value="Genomic_DNA"/>
</dbReference>
<name>A0AAD2D4P6_EUPCR</name>
<gene>
    <name evidence="1" type="ORF">ECRASSUSDP1_LOCUS22463</name>
</gene>
<proteinExistence type="predicted"/>
<protein>
    <submittedName>
        <fullName evidence="1">Uncharacterized protein</fullName>
    </submittedName>
</protein>
<comment type="caution">
    <text evidence="1">The sequence shown here is derived from an EMBL/GenBank/DDBJ whole genome shotgun (WGS) entry which is preliminary data.</text>
</comment>
<reference evidence="1" key="1">
    <citation type="submission" date="2023-07" db="EMBL/GenBank/DDBJ databases">
        <authorList>
            <consortium name="AG Swart"/>
            <person name="Singh M."/>
            <person name="Singh A."/>
            <person name="Seah K."/>
            <person name="Emmerich C."/>
        </authorList>
    </citation>
    <scope>NUCLEOTIDE SEQUENCE</scope>
    <source>
        <strain evidence="1">DP1</strain>
    </source>
</reference>
<organism evidence="1 2">
    <name type="scientific">Euplotes crassus</name>
    <dbReference type="NCBI Taxonomy" id="5936"/>
    <lineage>
        <taxon>Eukaryota</taxon>
        <taxon>Sar</taxon>
        <taxon>Alveolata</taxon>
        <taxon>Ciliophora</taxon>
        <taxon>Intramacronucleata</taxon>
        <taxon>Spirotrichea</taxon>
        <taxon>Hypotrichia</taxon>
        <taxon>Euplotida</taxon>
        <taxon>Euplotidae</taxon>
        <taxon>Moneuplotes</taxon>
    </lineage>
</organism>